<dbReference type="Proteomes" id="UP001165082">
    <property type="component" value="Unassembled WGS sequence"/>
</dbReference>
<keyword evidence="3" id="KW-1185">Reference proteome</keyword>
<keyword evidence="1" id="KW-0472">Membrane</keyword>
<dbReference type="OrthoDB" id="61546at2759"/>
<feature type="transmembrane region" description="Helical" evidence="1">
    <location>
        <begin position="28"/>
        <end position="48"/>
    </location>
</feature>
<protein>
    <submittedName>
        <fullName evidence="2">Uncharacterized protein</fullName>
    </submittedName>
</protein>
<dbReference type="InterPro" id="IPR023352">
    <property type="entry name" value="MAPEG-like_dom_sf"/>
</dbReference>
<dbReference type="SUPFAM" id="SSF161084">
    <property type="entry name" value="MAPEG domain-like"/>
    <property type="match status" value="1"/>
</dbReference>
<dbReference type="AlphaFoldDB" id="A0A9W7DLR8"/>
<comment type="caution">
    <text evidence="2">The sequence shown here is derived from an EMBL/GenBank/DDBJ whole genome shotgun (WGS) entry which is preliminary data.</text>
</comment>
<reference evidence="2" key="1">
    <citation type="submission" date="2022-07" db="EMBL/GenBank/DDBJ databases">
        <title>Genome analysis of Parmales, a sister group of diatoms, reveals the evolutionary specialization of diatoms from phago-mixotrophs to photoautotrophs.</title>
        <authorList>
            <person name="Ban H."/>
            <person name="Sato S."/>
            <person name="Yoshikawa S."/>
            <person name="Kazumasa Y."/>
            <person name="Nakamura Y."/>
            <person name="Ichinomiya M."/>
            <person name="Saitoh K."/>
            <person name="Sato N."/>
            <person name="Blanc-Mathieu R."/>
            <person name="Endo H."/>
            <person name="Kuwata A."/>
            <person name="Ogata H."/>
        </authorList>
    </citation>
    <scope>NUCLEOTIDE SEQUENCE</scope>
</reference>
<accession>A0A9W7DLR8</accession>
<evidence type="ECO:0000313" key="3">
    <source>
        <dbReference type="Proteomes" id="UP001165082"/>
    </source>
</evidence>
<proteinExistence type="predicted"/>
<organism evidence="2 3">
    <name type="scientific">Triparma retinervis</name>
    <dbReference type="NCBI Taxonomy" id="2557542"/>
    <lineage>
        <taxon>Eukaryota</taxon>
        <taxon>Sar</taxon>
        <taxon>Stramenopiles</taxon>
        <taxon>Ochrophyta</taxon>
        <taxon>Bolidophyceae</taxon>
        <taxon>Parmales</taxon>
        <taxon>Triparmaceae</taxon>
        <taxon>Triparma</taxon>
    </lineage>
</organism>
<name>A0A9W7DLR8_9STRA</name>
<sequence>MGTDNKPEVQTSSGLPKIDKAANYKQPVIISLVGQAICLGIGAGIYFVGNRDKSDALMSSIIANDQHYMYLAGALIGTTVRFVNMFPMIHKARIMTGKGSESIGKNLRSNPYIYQMVDAPGAPGSKNSIVFQNDGAAGEYNRSNRSLHHMVENMGAMLLGVPLAGYVFPFPTFVSSLVWAVGRVWHQVGYASGYGSHGGGFMFATLATNAVEGMLLVVALRGFGFFN</sequence>
<feature type="transmembrane region" description="Helical" evidence="1">
    <location>
        <begin position="155"/>
        <end position="181"/>
    </location>
</feature>
<dbReference type="Gene3D" id="1.20.120.550">
    <property type="entry name" value="Membrane associated eicosanoid/glutathione metabolism-like domain"/>
    <property type="match status" value="1"/>
</dbReference>
<feature type="transmembrane region" description="Helical" evidence="1">
    <location>
        <begin position="201"/>
        <end position="223"/>
    </location>
</feature>
<keyword evidence="1" id="KW-0812">Transmembrane</keyword>
<dbReference type="EMBL" id="BRXZ01003081">
    <property type="protein sequence ID" value="GMH46865.1"/>
    <property type="molecule type" value="Genomic_DNA"/>
</dbReference>
<feature type="transmembrane region" description="Helical" evidence="1">
    <location>
        <begin position="68"/>
        <end position="89"/>
    </location>
</feature>
<keyword evidence="1" id="KW-1133">Transmembrane helix</keyword>
<evidence type="ECO:0000313" key="2">
    <source>
        <dbReference type="EMBL" id="GMH46865.1"/>
    </source>
</evidence>
<gene>
    <name evidence="2" type="ORF">TrRE_jg12912</name>
</gene>
<evidence type="ECO:0000256" key="1">
    <source>
        <dbReference type="SAM" id="Phobius"/>
    </source>
</evidence>